<name>A0A9P4HNU5_9PLEO</name>
<sequence length="129" mass="14326">SNQGFSALQRNLQARGKAYNIAGGSGKKEKEAESYESRQRREEASRILQSTEMVIWYSNARNESIPQTRAHFQRIVLGISADNEDVAWKEEWEVDDAGRDRGGVASPRSAKGKEKESQRAKGGKRVGSG</sequence>
<evidence type="ECO:0000256" key="1">
    <source>
        <dbReference type="SAM" id="MobiDB-lite"/>
    </source>
</evidence>
<dbReference type="Proteomes" id="UP000799777">
    <property type="component" value="Unassembled WGS sequence"/>
</dbReference>
<dbReference type="OrthoDB" id="5372011at2759"/>
<gene>
    <name evidence="2" type="ORF">EK21DRAFT_49581</name>
</gene>
<feature type="compositionally biased region" description="Basic and acidic residues" evidence="1">
    <location>
        <begin position="26"/>
        <end position="44"/>
    </location>
</feature>
<evidence type="ECO:0000313" key="2">
    <source>
        <dbReference type="EMBL" id="KAF2036366.1"/>
    </source>
</evidence>
<dbReference type="EMBL" id="ML978155">
    <property type="protein sequence ID" value="KAF2036366.1"/>
    <property type="molecule type" value="Genomic_DNA"/>
</dbReference>
<keyword evidence="3" id="KW-1185">Reference proteome</keyword>
<protein>
    <submittedName>
        <fullName evidence="2">Uncharacterized protein</fullName>
    </submittedName>
</protein>
<organism evidence="2 3">
    <name type="scientific">Setomelanomma holmii</name>
    <dbReference type="NCBI Taxonomy" id="210430"/>
    <lineage>
        <taxon>Eukaryota</taxon>
        <taxon>Fungi</taxon>
        <taxon>Dikarya</taxon>
        <taxon>Ascomycota</taxon>
        <taxon>Pezizomycotina</taxon>
        <taxon>Dothideomycetes</taxon>
        <taxon>Pleosporomycetidae</taxon>
        <taxon>Pleosporales</taxon>
        <taxon>Pleosporineae</taxon>
        <taxon>Phaeosphaeriaceae</taxon>
        <taxon>Setomelanomma</taxon>
    </lineage>
</organism>
<feature type="region of interest" description="Disordered" evidence="1">
    <location>
        <begin position="92"/>
        <end position="129"/>
    </location>
</feature>
<feature type="non-terminal residue" evidence="2">
    <location>
        <position position="129"/>
    </location>
</feature>
<comment type="caution">
    <text evidence="2">The sequence shown here is derived from an EMBL/GenBank/DDBJ whole genome shotgun (WGS) entry which is preliminary data.</text>
</comment>
<evidence type="ECO:0000313" key="3">
    <source>
        <dbReference type="Proteomes" id="UP000799777"/>
    </source>
</evidence>
<proteinExistence type="predicted"/>
<feature type="region of interest" description="Disordered" evidence="1">
    <location>
        <begin position="16"/>
        <end position="44"/>
    </location>
</feature>
<feature type="non-terminal residue" evidence="2">
    <location>
        <position position="1"/>
    </location>
</feature>
<dbReference type="AlphaFoldDB" id="A0A9P4HNU5"/>
<feature type="compositionally biased region" description="Basic and acidic residues" evidence="1">
    <location>
        <begin position="92"/>
        <end position="102"/>
    </location>
</feature>
<reference evidence="2" key="1">
    <citation type="journal article" date="2020" name="Stud. Mycol.">
        <title>101 Dothideomycetes genomes: a test case for predicting lifestyles and emergence of pathogens.</title>
        <authorList>
            <person name="Haridas S."/>
            <person name="Albert R."/>
            <person name="Binder M."/>
            <person name="Bloem J."/>
            <person name="Labutti K."/>
            <person name="Salamov A."/>
            <person name="Andreopoulos B."/>
            <person name="Baker S."/>
            <person name="Barry K."/>
            <person name="Bills G."/>
            <person name="Bluhm B."/>
            <person name="Cannon C."/>
            <person name="Castanera R."/>
            <person name="Culley D."/>
            <person name="Daum C."/>
            <person name="Ezra D."/>
            <person name="Gonzalez J."/>
            <person name="Henrissat B."/>
            <person name="Kuo A."/>
            <person name="Liang C."/>
            <person name="Lipzen A."/>
            <person name="Lutzoni F."/>
            <person name="Magnuson J."/>
            <person name="Mondo S."/>
            <person name="Nolan M."/>
            <person name="Ohm R."/>
            <person name="Pangilinan J."/>
            <person name="Park H.-J."/>
            <person name="Ramirez L."/>
            <person name="Alfaro M."/>
            <person name="Sun H."/>
            <person name="Tritt A."/>
            <person name="Yoshinaga Y."/>
            <person name="Zwiers L.-H."/>
            <person name="Turgeon B."/>
            <person name="Goodwin S."/>
            <person name="Spatafora J."/>
            <person name="Crous P."/>
            <person name="Grigoriev I."/>
        </authorList>
    </citation>
    <scope>NUCLEOTIDE SEQUENCE</scope>
    <source>
        <strain evidence="2">CBS 110217</strain>
    </source>
</reference>
<accession>A0A9P4HNU5</accession>